<protein>
    <submittedName>
        <fullName evidence="1">Uncharacterized protein</fullName>
    </submittedName>
</protein>
<evidence type="ECO:0000313" key="2">
    <source>
        <dbReference type="Proteomes" id="UP000281406"/>
    </source>
</evidence>
<name>A0A3N0YED2_ANAGA</name>
<dbReference type="EMBL" id="RJVU01046259">
    <property type="protein sequence ID" value="ROL44434.1"/>
    <property type="molecule type" value="Genomic_DNA"/>
</dbReference>
<sequence length="102" mass="11695">MCGAMPRICQLIARSPSLSLCRLWSSSGALQRICNFLIRNWRLALPTVENPDWTKEELGMEEGKLALEQCDNTEWTIYIRMRGYVRIPIGQCESAECQLMQA</sequence>
<evidence type="ECO:0000313" key="1">
    <source>
        <dbReference type="EMBL" id="ROL44434.1"/>
    </source>
</evidence>
<proteinExistence type="predicted"/>
<accession>A0A3N0YED2</accession>
<dbReference type="AlphaFoldDB" id="A0A3N0YED2"/>
<comment type="caution">
    <text evidence="1">The sequence shown here is derived from an EMBL/GenBank/DDBJ whole genome shotgun (WGS) entry which is preliminary data.</text>
</comment>
<organism evidence="1 2">
    <name type="scientific">Anabarilius grahami</name>
    <name type="common">Kanglang fish</name>
    <name type="synonym">Barilius grahami</name>
    <dbReference type="NCBI Taxonomy" id="495550"/>
    <lineage>
        <taxon>Eukaryota</taxon>
        <taxon>Metazoa</taxon>
        <taxon>Chordata</taxon>
        <taxon>Craniata</taxon>
        <taxon>Vertebrata</taxon>
        <taxon>Euteleostomi</taxon>
        <taxon>Actinopterygii</taxon>
        <taxon>Neopterygii</taxon>
        <taxon>Teleostei</taxon>
        <taxon>Ostariophysi</taxon>
        <taxon>Cypriniformes</taxon>
        <taxon>Xenocyprididae</taxon>
        <taxon>Xenocypridinae</taxon>
        <taxon>Xenocypridinae incertae sedis</taxon>
        <taxon>Anabarilius</taxon>
    </lineage>
</organism>
<keyword evidence="2" id="KW-1185">Reference proteome</keyword>
<dbReference type="Proteomes" id="UP000281406">
    <property type="component" value="Unassembled WGS sequence"/>
</dbReference>
<gene>
    <name evidence="1" type="ORF">DPX16_8856</name>
</gene>
<reference evidence="1 2" key="1">
    <citation type="submission" date="2018-10" db="EMBL/GenBank/DDBJ databases">
        <title>Genome assembly for a Yunnan-Guizhou Plateau 3E fish, Anabarilius grahami (Regan), and its evolutionary and genetic applications.</title>
        <authorList>
            <person name="Jiang W."/>
        </authorList>
    </citation>
    <scope>NUCLEOTIDE SEQUENCE [LARGE SCALE GENOMIC DNA]</scope>
    <source>
        <strain evidence="1">AG-KIZ</strain>
        <tissue evidence="1">Muscle</tissue>
    </source>
</reference>